<accession>A0ABN0P5H1</accession>
<feature type="transmembrane region" description="Helical" evidence="2">
    <location>
        <begin position="6"/>
        <end position="24"/>
    </location>
</feature>
<keyword evidence="1" id="KW-0813">Transport</keyword>
<name>A0ABN0P5H1_TRESO</name>
<comment type="caution">
    <text evidence="3">The sequence shown here is derived from an EMBL/GenBank/DDBJ whole genome shotgun (WGS) entry which is preliminary data.</text>
</comment>
<keyword evidence="2" id="KW-0812">Transmembrane</keyword>
<evidence type="ECO:0000313" key="4">
    <source>
        <dbReference type="Proteomes" id="UP000016646"/>
    </source>
</evidence>
<keyword evidence="4" id="KW-1185">Reference proteome</keyword>
<evidence type="ECO:0000256" key="1">
    <source>
        <dbReference type="ARBA" id="ARBA00022448"/>
    </source>
</evidence>
<feature type="transmembrane region" description="Helical" evidence="2">
    <location>
        <begin position="165"/>
        <end position="184"/>
    </location>
</feature>
<feature type="transmembrane region" description="Helical" evidence="2">
    <location>
        <begin position="196"/>
        <end position="218"/>
    </location>
</feature>
<evidence type="ECO:0008006" key="5">
    <source>
        <dbReference type="Google" id="ProtNLM"/>
    </source>
</evidence>
<organism evidence="3 4">
    <name type="scientific">Treponema socranskii subsp. socranskii VPI DR56BR1116 = ATCC 35536</name>
    <dbReference type="NCBI Taxonomy" id="1125725"/>
    <lineage>
        <taxon>Bacteria</taxon>
        <taxon>Pseudomonadati</taxon>
        <taxon>Spirochaetota</taxon>
        <taxon>Spirochaetia</taxon>
        <taxon>Spirochaetales</taxon>
        <taxon>Treponemataceae</taxon>
        <taxon>Treponema</taxon>
    </lineage>
</organism>
<evidence type="ECO:0000313" key="3">
    <source>
        <dbReference type="EMBL" id="ERK03182.1"/>
    </source>
</evidence>
<keyword evidence="2" id="KW-1133">Transmembrane helix</keyword>
<feature type="transmembrane region" description="Helical" evidence="2">
    <location>
        <begin position="123"/>
        <end position="144"/>
    </location>
</feature>
<dbReference type="RefSeq" id="WP_021495593.1">
    <property type="nucleotide sequence ID" value="NZ_AVQI01000042.1"/>
</dbReference>
<dbReference type="PANTHER" id="PTHR36838">
    <property type="entry name" value="AUXIN EFFLUX CARRIER FAMILY PROTEIN"/>
    <property type="match status" value="1"/>
</dbReference>
<dbReference type="Proteomes" id="UP000016646">
    <property type="component" value="Unassembled WGS sequence"/>
</dbReference>
<feature type="transmembrane region" description="Helical" evidence="2">
    <location>
        <begin position="68"/>
        <end position="89"/>
    </location>
</feature>
<protein>
    <recommendedName>
        <fullName evidence="5">Transporter, auxin efflux carrier domain protein</fullName>
    </recommendedName>
</protein>
<feature type="transmembrane region" description="Helical" evidence="2">
    <location>
        <begin position="261"/>
        <end position="278"/>
    </location>
</feature>
<gene>
    <name evidence="3" type="ORF">HMPREF0860_2285</name>
</gene>
<dbReference type="PANTHER" id="PTHR36838:SF3">
    <property type="entry name" value="TRANSPORTER AUXIN EFFLUX CARRIER EC FAMILY"/>
    <property type="match status" value="1"/>
</dbReference>
<keyword evidence="2" id="KW-0472">Membrane</keyword>
<feature type="transmembrane region" description="Helical" evidence="2">
    <location>
        <begin position="290"/>
        <end position="310"/>
    </location>
</feature>
<evidence type="ECO:0000256" key="2">
    <source>
        <dbReference type="SAM" id="Phobius"/>
    </source>
</evidence>
<sequence length="311" mass="33892">MERFLGISEVALPVIVMIAIGAWARKTKFLSESGIEEIKSLIVKVCLPAVLFAAFYNMRFTWRESLTLGVFALMNLAAFAFGILVCALLKIKTPVAPFMCATIEGGSIGYALFMLLFGQSDLYHFALFDAGGAVTQWAVIISILQLRIKGKLRASELAKSLATPVNIAILAGILCSVTGFGQYLSSTRAGSIFEDVLNFVGAPVGPIIIMTVGYGLTFSNIEWSDTLKTVLARMLVFALFMGGIVYYIGGRMYPSDPLYRFGAVLYFIMPPTYAYGVFVNGKDESSFLSAYLALYTLITIFGYIVLASFVV</sequence>
<reference evidence="3 4" key="1">
    <citation type="submission" date="2013-08" db="EMBL/GenBank/DDBJ databases">
        <authorList>
            <person name="Durkin A.S."/>
            <person name="Haft D.R."/>
            <person name="McCorrison J."/>
            <person name="Torralba M."/>
            <person name="Gillis M."/>
            <person name="Haft D.H."/>
            <person name="Methe B."/>
            <person name="Sutton G."/>
            <person name="Nelson K.E."/>
        </authorList>
    </citation>
    <scope>NUCLEOTIDE SEQUENCE [LARGE SCALE GENOMIC DNA]</scope>
    <source>
        <strain evidence="3 4">ATCC 35536</strain>
    </source>
</reference>
<proteinExistence type="predicted"/>
<feature type="transmembrane region" description="Helical" evidence="2">
    <location>
        <begin position="96"/>
        <end position="117"/>
    </location>
</feature>
<dbReference type="EMBL" id="AVQI01000042">
    <property type="protein sequence ID" value="ERK03182.1"/>
    <property type="molecule type" value="Genomic_DNA"/>
</dbReference>
<feature type="transmembrane region" description="Helical" evidence="2">
    <location>
        <begin position="230"/>
        <end position="249"/>
    </location>
</feature>